<comment type="caution">
    <text evidence="5">The sequence shown here is derived from an EMBL/GenBank/DDBJ whole genome shotgun (WGS) entry which is preliminary data.</text>
</comment>
<proteinExistence type="predicted"/>
<keyword evidence="2" id="KW-0808">Transferase</keyword>
<accession>A0A1F7F7H3</accession>
<evidence type="ECO:0008006" key="7">
    <source>
        <dbReference type="Google" id="ProtNLM"/>
    </source>
</evidence>
<sequence>MRIGMVVSEYPESGAGHGGLATYTYSMANALSATGNQVIILQKEGMRADTLNPGVSVRAIAPMPEPGLRGRLLRRLLPEIAYQRGYSFAALTQFNAIYKEHGLDVVQIPEYNGEASTFTRVPYGLVVRLHSPTFLIDRLNKVAPTLRRRAWYRLERVAIDNARAITASSNAIRSEVCAYWGIDEKTVTVIRNPVDIAHFHPAPREEAQGPVRILFAGRLERRKGVFIITAMVRELLRAHPDALFTVAGGTAGDGGMDYAALIREAAGNCADRVEFLGPLPRASLPAVYQKADIFFIPSLFDNSPNTLFEAMASGCACVGSDVGGINEMIDNGINGLLFDITRPVDALDKLGLLIANRGLRKTLAAAARRKMEQEHDPDSIAAQTVSLYRTLSA</sequence>
<keyword evidence="1" id="KW-0328">Glycosyltransferase</keyword>
<evidence type="ECO:0000313" key="5">
    <source>
        <dbReference type="EMBL" id="OGK02624.1"/>
    </source>
</evidence>
<evidence type="ECO:0000256" key="1">
    <source>
        <dbReference type="ARBA" id="ARBA00022676"/>
    </source>
</evidence>
<feature type="domain" description="Glycosyltransferase subfamily 4-like N-terminal" evidence="4">
    <location>
        <begin position="18"/>
        <end position="197"/>
    </location>
</feature>
<dbReference type="Pfam" id="PF00534">
    <property type="entry name" value="Glycos_transf_1"/>
    <property type="match status" value="1"/>
</dbReference>
<reference evidence="5 6" key="1">
    <citation type="journal article" date="2016" name="Nat. Commun.">
        <title>Thousands of microbial genomes shed light on interconnected biogeochemical processes in an aquifer system.</title>
        <authorList>
            <person name="Anantharaman K."/>
            <person name="Brown C.T."/>
            <person name="Hug L.A."/>
            <person name="Sharon I."/>
            <person name="Castelle C.J."/>
            <person name="Probst A.J."/>
            <person name="Thomas B.C."/>
            <person name="Singh A."/>
            <person name="Wilkins M.J."/>
            <person name="Karaoz U."/>
            <person name="Brodie E.L."/>
            <person name="Williams K.H."/>
            <person name="Hubbard S.S."/>
            <person name="Banfield J.F."/>
        </authorList>
    </citation>
    <scope>NUCLEOTIDE SEQUENCE [LARGE SCALE GENOMIC DNA]</scope>
</reference>
<dbReference type="InterPro" id="IPR028098">
    <property type="entry name" value="Glyco_trans_4-like_N"/>
</dbReference>
<gene>
    <name evidence="5" type="ORF">A2519_11215</name>
</gene>
<dbReference type="Pfam" id="PF13439">
    <property type="entry name" value="Glyco_transf_4"/>
    <property type="match status" value="1"/>
</dbReference>
<feature type="domain" description="Glycosyl transferase family 1" evidence="3">
    <location>
        <begin position="205"/>
        <end position="369"/>
    </location>
</feature>
<dbReference type="AlphaFoldDB" id="A0A1F7F7H3"/>
<dbReference type="EMBL" id="MFYX01000104">
    <property type="protein sequence ID" value="OGK02624.1"/>
    <property type="molecule type" value="Genomic_DNA"/>
</dbReference>
<dbReference type="PANTHER" id="PTHR12526">
    <property type="entry name" value="GLYCOSYLTRANSFERASE"/>
    <property type="match status" value="1"/>
</dbReference>
<evidence type="ECO:0000256" key="2">
    <source>
        <dbReference type="ARBA" id="ARBA00022679"/>
    </source>
</evidence>
<evidence type="ECO:0000259" key="3">
    <source>
        <dbReference type="Pfam" id="PF00534"/>
    </source>
</evidence>
<dbReference type="Proteomes" id="UP000179243">
    <property type="component" value="Unassembled WGS sequence"/>
</dbReference>
<dbReference type="CDD" id="cd03801">
    <property type="entry name" value="GT4_PimA-like"/>
    <property type="match status" value="1"/>
</dbReference>
<dbReference type="SUPFAM" id="SSF53756">
    <property type="entry name" value="UDP-Glycosyltransferase/glycogen phosphorylase"/>
    <property type="match status" value="1"/>
</dbReference>
<dbReference type="InterPro" id="IPR001296">
    <property type="entry name" value="Glyco_trans_1"/>
</dbReference>
<dbReference type="Gene3D" id="3.40.50.2000">
    <property type="entry name" value="Glycogen Phosphorylase B"/>
    <property type="match status" value="2"/>
</dbReference>
<dbReference type="GO" id="GO:0016757">
    <property type="term" value="F:glycosyltransferase activity"/>
    <property type="evidence" value="ECO:0007669"/>
    <property type="project" value="UniProtKB-KW"/>
</dbReference>
<name>A0A1F7F7H3_UNCRA</name>
<evidence type="ECO:0000313" key="6">
    <source>
        <dbReference type="Proteomes" id="UP000179243"/>
    </source>
</evidence>
<evidence type="ECO:0000259" key="4">
    <source>
        <dbReference type="Pfam" id="PF13439"/>
    </source>
</evidence>
<organism evidence="5 6">
    <name type="scientific">Candidatus Raymondbacteria bacterium RIFOXYD12_FULL_49_13</name>
    <dbReference type="NCBI Taxonomy" id="1817890"/>
    <lineage>
        <taxon>Bacteria</taxon>
        <taxon>Raymondiibacteriota</taxon>
    </lineage>
</organism>
<dbReference type="PANTHER" id="PTHR12526:SF510">
    <property type="entry name" value="D-INOSITOL 3-PHOSPHATE GLYCOSYLTRANSFERASE"/>
    <property type="match status" value="1"/>
</dbReference>
<protein>
    <recommendedName>
        <fullName evidence="7">Glycosyltransferase subfamily 4-like N-terminal domain-containing protein</fullName>
    </recommendedName>
</protein>